<sequence>SGSSVHFHTGCALLGAHGAIRLVHLDTTTVFFRTLGQQEIERYVQREQPFDCAGGFRAEGLGIALFESIESVDPTALIGLPLIWLAGALRRAGFVLP</sequence>
<gene>
    <name evidence="4" type="ORF">B2A_14285</name>
</gene>
<dbReference type="Gene3D" id="3.90.950.10">
    <property type="match status" value="1"/>
</dbReference>
<comment type="caution">
    <text evidence="4">The sequence shown here is derived from an EMBL/GenBank/DDBJ whole genome shotgun (WGS) entry which is preliminary data.</text>
</comment>
<evidence type="ECO:0000256" key="2">
    <source>
        <dbReference type="ARBA" id="ARBA00022490"/>
    </source>
</evidence>
<keyword evidence="2" id="KW-0963">Cytoplasm</keyword>
<protein>
    <submittedName>
        <fullName evidence="4">Maf-like protein</fullName>
    </submittedName>
</protein>
<dbReference type="InterPro" id="IPR029001">
    <property type="entry name" value="ITPase-like_fam"/>
</dbReference>
<dbReference type="PANTHER" id="PTHR43213:SF10">
    <property type="entry name" value="7-METHYL-GTP PYROPHOSPHATASE"/>
    <property type="match status" value="1"/>
</dbReference>
<organism evidence="4">
    <name type="scientific">mine drainage metagenome</name>
    <dbReference type="NCBI Taxonomy" id="410659"/>
    <lineage>
        <taxon>unclassified sequences</taxon>
        <taxon>metagenomes</taxon>
        <taxon>ecological metagenomes</taxon>
    </lineage>
</organism>
<dbReference type="InterPro" id="IPR003697">
    <property type="entry name" value="Maf-like"/>
</dbReference>
<proteinExistence type="predicted"/>
<evidence type="ECO:0000313" key="4">
    <source>
        <dbReference type="EMBL" id="EQD30104.1"/>
    </source>
</evidence>
<evidence type="ECO:0000256" key="1">
    <source>
        <dbReference type="ARBA" id="ARBA00004496"/>
    </source>
</evidence>
<dbReference type="SUPFAM" id="SSF52972">
    <property type="entry name" value="ITPase-like"/>
    <property type="match status" value="1"/>
</dbReference>
<dbReference type="EMBL" id="AUZZ01010358">
    <property type="protein sequence ID" value="EQD30104.1"/>
    <property type="molecule type" value="Genomic_DNA"/>
</dbReference>
<accession>T0ZN27</accession>
<dbReference type="PANTHER" id="PTHR43213">
    <property type="entry name" value="BIFUNCTIONAL DTTP/UTP PYROPHOSPHATASE/METHYLTRANSFERASE PROTEIN-RELATED"/>
    <property type="match status" value="1"/>
</dbReference>
<reference evidence="4" key="2">
    <citation type="journal article" date="2014" name="ISME J.">
        <title>Microbial stratification in low pH oxic and suboxic macroscopic growths along an acid mine drainage.</title>
        <authorList>
            <person name="Mendez-Garcia C."/>
            <person name="Mesa V."/>
            <person name="Sprenger R.R."/>
            <person name="Richter M."/>
            <person name="Diez M.S."/>
            <person name="Solano J."/>
            <person name="Bargiela R."/>
            <person name="Golyshina O.V."/>
            <person name="Manteca A."/>
            <person name="Ramos J.L."/>
            <person name="Gallego J.R."/>
            <person name="Llorente I."/>
            <person name="Martins Dos Santos V.A."/>
            <person name="Jensen O.N."/>
            <person name="Pelaez A.I."/>
            <person name="Sanchez J."/>
            <person name="Ferrer M."/>
        </authorList>
    </citation>
    <scope>NUCLEOTIDE SEQUENCE</scope>
</reference>
<feature type="non-terminal residue" evidence="4">
    <location>
        <position position="1"/>
    </location>
</feature>
<evidence type="ECO:0000256" key="3">
    <source>
        <dbReference type="ARBA" id="ARBA00022801"/>
    </source>
</evidence>
<reference evidence="4" key="1">
    <citation type="submission" date="2013-08" db="EMBL/GenBank/DDBJ databases">
        <authorList>
            <person name="Mendez C."/>
            <person name="Richter M."/>
            <person name="Ferrer M."/>
            <person name="Sanchez J."/>
        </authorList>
    </citation>
    <scope>NUCLEOTIDE SEQUENCE</scope>
</reference>
<keyword evidence="3" id="KW-0378">Hydrolase</keyword>
<dbReference type="GO" id="GO:0047429">
    <property type="term" value="F:nucleoside triphosphate diphosphatase activity"/>
    <property type="evidence" value="ECO:0007669"/>
    <property type="project" value="InterPro"/>
</dbReference>
<dbReference type="AlphaFoldDB" id="T0ZN27"/>
<name>T0ZN27_9ZZZZ</name>
<dbReference type="GO" id="GO:0005737">
    <property type="term" value="C:cytoplasm"/>
    <property type="evidence" value="ECO:0007669"/>
    <property type="project" value="UniProtKB-SubCell"/>
</dbReference>
<dbReference type="Pfam" id="PF02545">
    <property type="entry name" value="Maf"/>
    <property type="match status" value="1"/>
</dbReference>
<comment type="subcellular location">
    <subcellularLocation>
        <location evidence="1">Cytoplasm</location>
    </subcellularLocation>
</comment>